<organism evidence="2 3">
    <name type="scientific">Phenylobacterium terrae</name>
    <dbReference type="NCBI Taxonomy" id="2665495"/>
    <lineage>
        <taxon>Bacteria</taxon>
        <taxon>Pseudomonadati</taxon>
        <taxon>Pseudomonadota</taxon>
        <taxon>Alphaproteobacteria</taxon>
        <taxon>Caulobacterales</taxon>
        <taxon>Caulobacteraceae</taxon>
        <taxon>Phenylobacterium</taxon>
    </lineage>
</organism>
<comment type="caution">
    <text evidence="2">The sequence shown here is derived from an EMBL/GenBank/DDBJ whole genome shotgun (WGS) entry which is preliminary data.</text>
</comment>
<reference evidence="3" key="1">
    <citation type="journal article" date="2019" name="Int. J. Syst. Evol. Microbiol.">
        <title>The Global Catalogue of Microorganisms (GCM) 10K type strain sequencing project: providing services to taxonomists for standard genome sequencing and annotation.</title>
        <authorList>
            <consortium name="The Broad Institute Genomics Platform"/>
            <consortium name="The Broad Institute Genome Sequencing Center for Infectious Disease"/>
            <person name="Wu L."/>
            <person name="Ma J."/>
        </authorList>
    </citation>
    <scope>NUCLEOTIDE SEQUENCE [LARGE SCALE GENOMIC DNA]</scope>
    <source>
        <strain evidence="3">DFY28</strain>
    </source>
</reference>
<dbReference type="PANTHER" id="PTHR34109">
    <property type="entry name" value="BNAUNNG04460D PROTEIN-RELATED"/>
    <property type="match status" value="1"/>
</dbReference>
<dbReference type="InterPro" id="IPR037523">
    <property type="entry name" value="VOC_core"/>
</dbReference>
<feature type="domain" description="VOC" evidence="1">
    <location>
        <begin position="8"/>
        <end position="132"/>
    </location>
</feature>
<dbReference type="InterPro" id="IPR029068">
    <property type="entry name" value="Glyas_Bleomycin-R_OHBP_Dase"/>
</dbReference>
<evidence type="ECO:0000313" key="3">
    <source>
        <dbReference type="Proteomes" id="UP001597237"/>
    </source>
</evidence>
<evidence type="ECO:0000259" key="1">
    <source>
        <dbReference type="PROSITE" id="PS51819"/>
    </source>
</evidence>
<dbReference type="Pfam" id="PF00903">
    <property type="entry name" value="Glyoxalase"/>
    <property type="match status" value="1"/>
</dbReference>
<dbReference type="Gene3D" id="3.30.720.120">
    <property type="match status" value="1"/>
</dbReference>
<dbReference type="Proteomes" id="UP001597237">
    <property type="component" value="Unassembled WGS sequence"/>
</dbReference>
<dbReference type="InterPro" id="IPR004360">
    <property type="entry name" value="Glyas_Fos-R_dOase_dom"/>
</dbReference>
<dbReference type="PANTHER" id="PTHR34109:SF1">
    <property type="entry name" value="VOC DOMAIN-CONTAINING PROTEIN"/>
    <property type="match status" value="1"/>
</dbReference>
<keyword evidence="3" id="KW-1185">Reference proteome</keyword>
<name>A0ABW4N3E2_9CAUL</name>
<dbReference type="RefSeq" id="WP_377280737.1">
    <property type="nucleotide sequence ID" value="NZ_JBHRSI010000002.1"/>
</dbReference>
<protein>
    <submittedName>
        <fullName evidence="2">VOC family protein</fullName>
    </submittedName>
</protein>
<dbReference type="EMBL" id="JBHUEY010000006">
    <property type="protein sequence ID" value="MFD1784593.1"/>
    <property type="molecule type" value="Genomic_DNA"/>
</dbReference>
<proteinExistence type="predicted"/>
<dbReference type="SUPFAM" id="SSF54593">
    <property type="entry name" value="Glyoxalase/Bleomycin resistance protein/Dihydroxybiphenyl dioxygenase"/>
    <property type="match status" value="1"/>
</dbReference>
<evidence type="ECO:0000313" key="2">
    <source>
        <dbReference type="EMBL" id="MFD1784593.1"/>
    </source>
</evidence>
<gene>
    <name evidence="2" type="ORF">ACFSC0_14405</name>
</gene>
<dbReference type="PROSITE" id="PS51819">
    <property type="entry name" value="VOC"/>
    <property type="match status" value="1"/>
</dbReference>
<accession>A0ABW4N3E2</accession>
<dbReference type="Gene3D" id="3.30.720.110">
    <property type="match status" value="1"/>
</dbReference>
<sequence length="153" mass="17072">MAEDQERPPVSTSVCYRDPIAALKWLESAFGFEPRIVVLAPDETLVHAELGYHEGVIGVGSVWSPNHASPADLGGKNTQSVHIQLREDVDAHYARAKAAGAEILMAPADQTYGDRNYVARDPEGHVWSFGQTKKRYDREEFDRTYGTTTRDRI</sequence>